<evidence type="ECO:0008006" key="4">
    <source>
        <dbReference type="Google" id="ProtNLM"/>
    </source>
</evidence>
<reference evidence="3" key="1">
    <citation type="journal article" date="2019" name="Int. J. Syst. Evol. Microbiol.">
        <title>The Global Catalogue of Microorganisms (GCM) 10K type strain sequencing project: providing services to taxonomists for standard genome sequencing and annotation.</title>
        <authorList>
            <consortium name="The Broad Institute Genomics Platform"/>
            <consortium name="The Broad Institute Genome Sequencing Center for Infectious Disease"/>
            <person name="Wu L."/>
            <person name="Ma J."/>
        </authorList>
    </citation>
    <scope>NUCLEOTIDE SEQUENCE [LARGE SCALE GENOMIC DNA]</scope>
    <source>
        <strain evidence="3">CGMCC 1.7030</strain>
    </source>
</reference>
<evidence type="ECO:0000313" key="2">
    <source>
        <dbReference type="EMBL" id="MFC5190229.1"/>
    </source>
</evidence>
<comment type="caution">
    <text evidence="2">The sequence shown here is derived from an EMBL/GenBank/DDBJ whole genome shotgun (WGS) entry which is preliminary data.</text>
</comment>
<keyword evidence="1" id="KW-0732">Signal</keyword>
<keyword evidence="3" id="KW-1185">Reference proteome</keyword>
<name>A0ABW0BTA9_9BACT</name>
<sequence length="137" mass="15417">MKTSFVHRIVIAFALVGLSTTFSFALNGEEKTGLTIKSSNSSSVESPSWEFESDVNQIIDSYSSFIFRTKKSQELDQVKFLVNVDSFGRIVGFELLEAEDKGLKERLDFVVRQLPNCKPAKGHTSLKAETFEIMIKK</sequence>
<dbReference type="Proteomes" id="UP001596163">
    <property type="component" value="Unassembled WGS sequence"/>
</dbReference>
<gene>
    <name evidence="2" type="ORF">ACFPIK_00515</name>
</gene>
<organism evidence="2 3">
    <name type="scientific">Algoriphagus aquatilis</name>
    <dbReference type="NCBI Taxonomy" id="490186"/>
    <lineage>
        <taxon>Bacteria</taxon>
        <taxon>Pseudomonadati</taxon>
        <taxon>Bacteroidota</taxon>
        <taxon>Cytophagia</taxon>
        <taxon>Cytophagales</taxon>
        <taxon>Cyclobacteriaceae</taxon>
        <taxon>Algoriphagus</taxon>
    </lineage>
</organism>
<protein>
    <recommendedName>
        <fullName evidence="4">TonB C-terminal domain-containing protein</fullName>
    </recommendedName>
</protein>
<feature type="chain" id="PRO_5045377882" description="TonB C-terminal domain-containing protein" evidence="1">
    <location>
        <begin position="26"/>
        <end position="137"/>
    </location>
</feature>
<feature type="signal peptide" evidence="1">
    <location>
        <begin position="1"/>
        <end position="25"/>
    </location>
</feature>
<dbReference type="EMBL" id="JBHSKS010000001">
    <property type="protein sequence ID" value="MFC5190229.1"/>
    <property type="molecule type" value="Genomic_DNA"/>
</dbReference>
<accession>A0ABW0BTA9</accession>
<evidence type="ECO:0000313" key="3">
    <source>
        <dbReference type="Proteomes" id="UP001596163"/>
    </source>
</evidence>
<proteinExistence type="predicted"/>
<dbReference type="RefSeq" id="WP_377911102.1">
    <property type="nucleotide sequence ID" value="NZ_JBHSKS010000001.1"/>
</dbReference>
<evidence type="ECO:0000256" key="1">
    <source>
        <dbReference type="SAM" id="SignalP"/>
    </source>
</evidence>